<reference evidence="2" key="1">
    <citation type="submission" date="2013-12" db="EMBL/GenBank/DDBJ databases">
        <authorList>
            <person name="Genoscope - CEA"/>
        </authorList>
    </citation>
    <scope>NUCLEOTIDE SEQUENCE</scope>
    <source>
        <strain evidence="2">CBS 1993</strain>
    </source>
</reference>
<dbReference type="PANTHER" id="PTHR28041:SF1">
    <property type="entry name" value="LARGE RIBOSOMAL SUBUNIT PROTEIN ML59"/>
    <property type="match status" value="1"/>
</dbReference>
<evidence type="ECO:0000259" key="1">
    <source>
        <dbReference type="Pfam" id="PF18126"/>
    </source>
</evidence>
<dbReference type="Proteomes" id="UP000019384">
    <property type="component" value="Unassembled WGS sequence"/>
</dbReference>
<keyword evidence="3" id="KW-1185">Reference proteome</keyword>
<dbReference type="RefSeq" id="XP_022458149.1">
    <property type="nucleotide sequence ID" value="XM_022604360.1"/>
</dbReference>
<feature type="domain" description="Large ribosomal subunit protein mL59" evidence="1">
    <location>
        <begin position="14"/>
        <end position="140"/>
    </location>
</feature>
<accession>W6MIY3</accession>
<dbReference type="Pfam" id="PF18126">
    <property type="entry name" value="Mitoc_mL59"/>
    <property type="match status" value="1"/>
</dbReference>
<dbReference type="GeneID" id="34519537"/>
<name>W6MIY3_9ASCO</name>
<dbReference type="GO" id="GO:0003735">
    <property type="term" value="F:structural constituent of ribosome"/>
    <property type="evidence" value="ECO:0007669"/>
    <property type="project" value="InterPro"/>
</dbReference>
<protein>
    <recommendedName>
        <fullName evidence="1">Large ribosomal subunit protein mL59 domain-containing protein</fullName>
    </recommendedName>
</protein>
<dbReference type="OrthoDB" id="18529at2759"/>
<evidence type="ECO:0000313" key="3">
    <source>
        <dbReference type="Proteomes" id="UP000019384"/>
    </source>
</evidence>
<evidence type="ECO:0000313" key="2">
    <source>
        <dbReference type="EMBL" id="CDK26141.1"/>
    </source>
</evidence>
<organism evidence="2 3">
    <name type="scientific">Kuraishia capsulata CBS 1993</name>
    <dbReference type="NCBI Taxonomy" id="1382522"/>
    <lineage>
        <taxon>Eukaryota</taxon>
        <taxon>Fungi</taxon>
        <taxon>Dikarya</taxon>
        <taxon>Ascomycota</taxon>
        <taxon>Saccharomycotina</taxon>
        <taxon>Pichiomycetes</taxon>
        <taxon>Pichiales</taxon>
        <taxon>Pichiaceae</taxon>
        <taxon>Kuraishia</taxon>
    </lineage>
</organism>
<proteinExistence type="predicted"/>
<dbReference type="InterPro" id="IPR040922">
    <property type="entry name" value="Ribosomal_mL59_dom"/>
</dbReference>
<dbReference type="EMBL" id="HG793126">
    <property type="protein sequence ID" value="CDK26141.1"/>
    <property type="molecule type" value="Genomic_DNA"/>
</dbReference>
<dbReference type="InterPro" id="IPR037507">
    <property type="entry name" value="Ribosomal_mL59"/>
</dbReference>
<dbReference type="GO" id="GO:0005762">
    <property type="term" value="C:mitochondrial large ribosomal subunit"/>
    <property type="evidence" value="ECO:0007669"/>
    <property type="project" value="InterPro"/>
</dbReference>
<dbReference type="HOGENOM" id="CLU_076154_2_0_1"/>
<dbReference type="STRING" id="1382522.W6MIY3"/>
<reference evidence="2" key="2">
    <citation type="submission" date="2014-02" db="EMBL/GenBank/DDBJ databases">
        <title>Complete DNA sequence of /Kuraishia capsulata/ illustrates novel genomic features among budding yeasts (/Saccharomycotina/).</title>
        <authorList>
            <person name="Morales L."/>
            <person name="Noel B."/>
            <person name="Porcel B."/>
            <person name="Marcet-Houben M."/>
            <person name="Hullo M-F."/>
            <person name="Sacerdot C."/>
            <person name="Tekaia F."/>
            <person name="Leh-Louis V."/>
            <person name="Despons L."/>
            <person name="Khanna V."/>
            <person name="Aury J-M."/>
            <person name="Barbe V."/>
            <person name="Couloux A."/>
            <person name="Labadie K."/>
            <person name="Pelletier E."/>
            <person name="Souciet J-L."/>
            <person name="Boekhout T."/>
            <person name="Gabaldon T."/>
            <person name="Wincker P."/>
            <person name="Dujon B."/>
        </authorList>
    </citation>
    <scope>NUCLEOTIDE SEQUENCE</scope>
    <source>
        <strain evidence="2">CBS 1993</strain>
    </source>
</reference>
<sequence>MSLTPQQAFKKLPQTLQNFFTRYPPAPFKKYATEPTLTSAEDANPFLYNRHPVTQKVQDPIYSMRRQSDLFKLAYKFGVADLLPALNNDKKFFQEKYDTKPTLRGVTSPKGHKWERTFTKRKTRIADALDKVDDILIEARGTKYKKRLERREKEKRTWY</sequence>
<gene>
    <name evidence="2" type="ORF">KUCA_T00002112001</name>
</gene>
<dbReference type="PANTHER" id="PTHR28041">
    <property type="entry name" value="54S RIBOSOMAL PROTEIN L25, MITOCHONDRIAL"/>
    <property type="match status" value="1"/>
</dbReference>
<dbReference type="AlphaFoldDB" id="W6MIY3"/>